<gene>
    <name evidence="7" type="ORF">R9X50_00640600</name>
</gene>
<dbReference type="EMBL" id="CP138589">
    <property type="protein sequence ID" value="WPH03526.1"/>
    <property type="molecule type" value="Genomic_DNA"/>
</dbReference>
<dbReference type="InterPro" id="IPR036188">
    <property type="entry name" value="FAD/NAD-bd_sf"/>
</dbReference>
<evidence type="ECO:0000256" key="2">
    <source>
        <dbReference type="ARBA" id="ARBA00022630"/>
    </source>
</evidence>
<keyword evidence="2" id="KW-0285">Flavoprotein</keyword>
<name>A0AAQ3RBJ7_9PEZI</name>
<comment type="similarity">
    <text evidence="1">Belongs to the paxM FAD-dependent monooxygenase family.</text>
</comment>
<dbReference type="InterPro" id="IPR002938">
    <property type="entry name" value="FAD-bd"/>
</dbReference>
<dbReference type="GO" id="GO:0004497">
    <property type="term" value="F:monooxygenase activity"/>
    <property type="evidence" value="ECO:0007669"/>
    <property type="project" value="UniProtKB-KW"/>
</dbReference>
<evidence type="ECO:0000256" key="5">
    <source>
        <dbReference type="ARBA" id="ARBA00023033"/>
    </source>
</evidence>
<keyword evidence="5" id="KW-0503">Monooxygenase</keyword>
<dbReference type="Pfam" id="PF01494">
    <property type="entry name" value="FAD_binding_3"/>
    <property type="match status" value="1"/>
</dbReference>
<evidence type="ECO:0000256" key="1">
    <source>
        <dbReference type="ARBA" id="ARBA00007992"/>
    </source>
</evidence>
<keyword evidence="3" id="KW-0274">FAD</keyword>
<accession>A0AAQ3RBJ7</accession>
<dbReference type="Gene3D" id="3.50.50.60">
    <property type="entry name" value="FAD/NAD(P)-binding domain"/>
    <property type="match status" value="1"/>
</dbReference>
<dbReference type="Proteomes" id="UP001303373">
    <property type="component" value="Chromosome 10"/>
</dbReference>
<reference evidence="7 8" key="1">
    <citation type="submission" date="2023-11" db="EMBL/GenBank/DDBJ databases">
        <title>An acidophilic fungus is an integral part of prey digestion in a carnivorous sundew plant.</title>
        <authorList>
            <person name="Tsai I.J."/>
        </authorList>
    </citation>
    <scope>NUCLEOTIDE SEQUENCE [LARGE SCALE GENOMIC DNA]</scope>
    <source>
        <strain evidence="7">169a</strain>
    </source>
</reference>
<dbReference type="AlphaFoldDB" id="A0AAQ3RBJ7"/>
<protein>
    <submittedName>
        <fullName evidence="7">Salicylate hydroxylase</fullName>
    </submittedName>
</protein>
<evidence type="ECO:0000256" key="3">
    <source>
        <dbReference type="ARBA" id="ARBA00022827"/>
    </source>
</evidence>
<evidence type="ECO:0000313" key="7">
    <source>
        <dbReference type="EMBL" id="WPH03526.1"/>
    </source>
</evidence>
<sequence>MCRAKGIEVVFGRGVEGIREVRDWVELRFGDGEVVNATVLLGCDGIHSATRKLLVEPDRKPKYTGVAVAMSCINLRTHTRIPWQTTALITSRRRSFMASYFDSSKKQQYIAAVMETEEVGDKEGWRVKGAAQETIKKDIQERFHSPAMPEIGEMITDAQEWNLYPVYALPPRGKWISPGKKCILLGDAVHAMPPQGESTGICIEDSIAFAHMFNTHLPDGLERVFDAYEQLRREPVEAAYQTAALRWENVKDCGWLTYKMRVWMTPWFLWWTANAREAEFAEDLVRSLKSD</sequence>
<dbReference type="GO" id="GO:0071949">
    <property type="term" value="F:FAD binding"/>
    <property type="evidence" value="ECO:0007669"/>
    <property type="project" value="InterPro"/>
</dbReference>
<dbReference type="InterPro" id="IPR050493">
    <property type="entry name" value="FAD-dep_Monooxygenase_BioMet"/>
</dbReference>
<keyword evidence="8" id="KW-1185">Reference proteome</keyword>
<evidence type="ECO:0000256" key="4">
    <source>
        <dbReference type="ARBA" id="ARBA00023002"/>
    </source>
</evidence>
<dbReference type="PANTHER" id="PTHR13789">
    <property type="entry name" value="MONOOXYGENASE"/>
    <property type="match status" value="1"/>
</dbReference>
<evidence type="ECO:0000313" key="8">
    <source>
        <dbReference type="Proteomes" id="UP001303373"/>
    </source>
</evidence>
<proteinExistence type="inferred from homology"/>
<evidence type="ECO:0000259" key="6">
    <source>
        <dbReference type="Pfam" id="PF01494"/>
    </source>
</evidence>
<dbReference type="PRINTS" id="PR00420">
    <property type="entry name" value="RNGMNOXGNASE"/>
</dbReference>
<feature type="domain" description="FAD-binding" evidence="6">
    <location>
        <begin position="7"/>
        <end position="241"/>
    </location>
</feature>
<organism evidence="7 8">
    <name type="scientific">Acrodontium crateriforme</name>
    <dbReference type="NCBI Taxonomy" id="150365"/>
    <lineage>
        <taxon>Eukaryota</taxon>
        <taxon>Fungi</taxon>
        <taxon>Dikarya</taxon>
        <taxon>Ascomycota</taxon>
        <taxon>Pezizomycotina</taxon>
        <taxon>Dothideomycetes</taxon>
        <taxon>Dothideomycetidae</taxon>
        <taxon>Mycosphaerellales</taxon>
        <taxon>Teratosphaeriaceae</taxon>
        <taxon>Acrodontium</taxon>
    </lineage>
</organism>
<keyword evidence="4" id="KW-0560">Oxidoreductase</keyword>
<dbReference type="SUPFAM" id="SSF51905">
    <property type="entry name" value="FAD/NAD(P)-binding domain"/>
    <property type="match status" value="1"/>
</dbReference>
<dbReference type="PANTHER" id="PTHR13789:SF309">
    <property type="entry name" value="PUTATIVE (AFU_ORTHOLOGUE AFUA_6G14510)-RELATED"/>
    <property type="match status" value="1"/>
</dbReference>